<dbReference type="GO" id="GO:0005764">
    <property type="term" value="C:lysosome"/>
    <property type="evidence" value="ECO:0007669"/>
    <property type="project" value="TreeGrafter"/>
</dbReference>
<evidence type="ECO:0000313" key="1">
    <source>
        <dbReference type="EMBL" id="PVD31915.1"/>
    </source>
</evidence>
<dbReference type="GO" id="GO:0005509">
    <property type="term" value="F:calcium ion binding"/>
    <property type="evidence" value="ECO:0007669"/>
    <property type="project" value="InterPro"/>
</dbReference>
<dbReference type="GO" id="GO:0005576">
    <property type="term" value="C:extracellular region"/>
    <property type="evidence" value="ECO:0007669"/>
    <property type="project" value="InterPro"/>
</dbReference>
<dbReference type="GO" id="GO:0007160">
    <property type="term" value="P:cell-matrix adhesion"/>
    <property type="evidence" value="ECO:0007669"/>
    <property type="project" value="InterPro"/>
</dbReference>
<protein>
    <submittedName>
        <fullName evidence="1">Uncharacterized protein</fullName>
    </submittedName>
</protein>
<dbReference type="Proteomes" id="UP000245119">
    <property type="component" value="Linkage Group LG4"/>
</dbReference>
<proteinExistence type="predicted"/>
<dbReference type="PANTHER" id="PTHR10697:SF1">
    <property type="entry name" value="MAMMALIAN EPENDYMIN-RELATED PROTEIN 1"/>
    <property type="match status" value="1"/>
</dbReference>
<evidence type="ECO:0000313" key="2">
    <source>
        <dbReference type="Proteomes" id="UP000245119"/>
    </source>
</evidence>
<dbReference type="InterPro" id="IPR001299">
    <property type="entry name" value="Ependymin"/>
</dbReference>
<accession>A0A2T7PES7</accession>
<sequence>MPGTDVQVTLHGYDGNNHRVAVSYRDENGTYVRDILDYGKGLEMFITNDIWNSPQIKCTKHQLKGSWKPACTPANATISKEFYMGHPPQQYYKQLYAKTFSFTRETLKAKTMMTTDKCSIVGEVAYDISDPFGAKVINRLYVNQSFYPYDDFFKPPENVTCVPDSNPPPLSPWRRLSLFGLLVAWPEY</sequence>
<dbReference type="EMBL" id="PZQS01000004">
    <property type="protein sequence ID" value="PVD31915.1"/>
    <property type="molecule type" value="Genomic_DNA"/>
</dbReference>
<keyword evidence="2" id="KW-1185">Reference proteome</keyword>
<dbReference type="OrthoDB" id="6200952at2759"/>
<gene>
    <name evidence="1" type="ORF">C0Q70_07341</name>
</gene>
<comment type="caution">
    <text evidence="1">The sequence shown here is derived from an EMBL/GenBank/DDBJ whole genome shotgun (WGS) entry which is preliminary data.</text>
</comment>
<reference evidence="1 2" key="1">
    <citation type="submission" date="2018-04" db="EMBL/GenBank/DDBJ databases">
        <title>The genome of golden apple snail Pomacea canaliculata provides insight into stress tolerance and invasive adaptation.</title>
        <authorList>
            <person name="Liu C."/>
            <person name="Liu B."/>
            <person name="Ren Y."/>
            <person name="Zhang Y."/>
            <person name="Wang H."/>
            <person name="Li S."/>
            <person name="Jiang F."/>
            <person name="Yin L."/>
            <person name="Zhang G."/>
            <person name="Qian W."/>
            <person name="Fan W."/>
        </authorList>
    </citation>
    <scope>NUCLEOTIDE SEQUENCE [LARGE SCALE GENOMIC DNA]</scope>
    <source>
        <strain evidence="1">SZHN2017</strain>
        <tissue evidence="1">Muscle</tissue>
    </source>
</reference>
<dbReference type="AlphaFoldDB" id="A0A2T7PES7"/>
<organism evidence="1 2">
    <name type="scientific">Pomacea canaliculata</name>
    <name type="common">Golden apple snail</name>
    <dbReference type="NCBI Taxonomy" id="400727"/>
    <lineage>
        <taxon>Eukaryota</taxon>
        <taxon>Metazoa</taxon>
        <taxon>Spiralia</taxon>
        <taxon>Lophotrochozoa</taxon>
        <taxon>Mollusca</taxon>
        <taxon>Gastropoda</taxon>
        <taxon>Caenogastropoda</taxon>
        <taxon>Architaenioglossa</taxon>
        <taxon>Ampullarioidea</taxon>
        <taxon>Ampullariidae</taxon>
        <taxon>Pomacea</taxon>
    </lineage>
</organism>
<dbReference type="PANTHER" id="PTHR10697">
    <property type="entry name" value="MAMMALIAN EPENDYMIN-RELATED PROTEIN 1"/>
    <property type="match status" value="1"/>
</dbReference>
<name>A0A2T7PES7_POMCA</name>